<dbReference type="Gene3D" id="2.30.29.80">
    <property type="match status" value="1"/>
</dbReference>
<dbReference type="RefSeq" id="WP_120762437.1">
    <property type="nucleotide sequence ID" value="NZ_CP032630.1"/>
</dbReference>
<dbReference type="OrthoDB" id="9802792at2"/>
<name>A0A387BHS2_9MICO</name>
<dbReference type="InterPro" id="IPR010879">
    <property type="entry name" value="DUF1508"/>
</dbReference>
<reference evidence="3" key="1">
    <citation type="submission" date="2018-09" db="EMBL/GenBank/DDBJ databases">
        <title>Genome sequencing of strain 2DFWR-13.</title>
        <authorList>
            <person name="Heo J."/>
            <person name="Kim S.-J."/>
            <person name="Kwon S.-W."/>
        </authorList>
    </citation>
    <scope>NUCLEOTIDE SEQUENCE [LARGE SCALE GENOMIC DNA]</scope>
    <source>
        <strain evidence="3">2DFWR-13</strain>
    </source>
</reference>
<protein>
    <submittedName>
        <fullName evidence="2">DUF1508 domain-containing protein</fullName>
    </submittedName>
</protein>
<feature type="domain" description="DUF1508" evidence="1">
    <location>
        <begin position="15"/>
        <end position="57"/>
    </location>
</feature>
<proteinExistence type="predicted"/>
<evidence type="ECO:0000259" key="1">
    <source>
        <dbReference type="Pfam" id="PF07411"/>
    </source>
</evidence>
<dbReference type="KEGG" id="lyd:D7I47_07360"/>
<gene>
    <name evidence="2" type="ORF">D7I47_07360</name>
</gene>
<dbReference type="SUPFAM" id="SSF160113">
    <property type="entry name" value="YegP-like"/>
    <property type="match status" value="1"/>
</dbReference>
<dbReference type="Pfam" id="PF07411">
    <property type="entry name" value="DUF1508"/>
    <property type="match status" value="1"/>
</dbReference>
<keyword evidence="3" id="KW-1185">Reference proteome</keyword>
<organism evidence="2 3">
    <name type="scientific">Protaetiibacter intestinalis</name>
    <dbReference type="NCBI Taxonomy" id="2419774"/>
    <lineage>
        <taxon>Bacteria</taxon>
        <taxon>Bacillati</taxon>
        <taxon>Actinomycetota</taxon>
        <taxon>Actinomycetes</taxon>
        <taxon>Micrococcales</taxon>
        <taxon>Microbacteriaceae</taxon>
        <taxon>Protaetiibacter</taxon>
    </lineage>
</organism>
<dbReference type="Proteomes" id="UP000278886">
    <property type="component" value="Chromosome"/>
</dbReference>
<dbReference type="EMBL" id="CP032630">
    <property type="protein sequence ID" value="AYF98090.1"/>
    <property type="molecule type" value="Genomic_DNA"/>
</dbReference>
<dbReference type="InterPro" id="IPR036913">
    <property type="entry name" value="YegP-like_sf"/>
</dbReference>
<evidence type="ECO:0000313" key="2">
    <source>
        <dbReference type="EMBL" id="AYF98090.1"/>
    </source>
</evidence>
<sequence>MRFQVVRSKNPTQPYFWRIVSESGQTVAVSGNYVAKASAVAMVEAVMRSIPRASLEDLTVLQEPRYQQSA</sequence>
<evidence type="ECO:0000313" key="3">
    <source>
        <dbReference type="Proteomes" id="UP000278886"/>
    </source>
</evidence>
<dbReference type="AlphaFoldDB" id="A0A387BHS2"/>
<accession>A0A387BHS2</accession>